<dbReference type="AlphaFoldDB" id="C0GEB4"/>
<dbReference type="Proteomes" id="UP000006443">
    <property type="component" value="Unassembled WGS sequence"/>
</dbReference>
<dbReference type="InterPro" id="IPR036291">
    <property type="entry name" value="NAD(P)-bd_dom_sf"/>
</dbReference>
<dbReference type="Gene3D" id="3.90.180.10">
    <property type="entry name" value="Medium-chain alcohol dehydrogenases, catalytic domain"/>
    <property type="match status" value="1"/>
</dbReference>
<dbReference type="RefSeq" id="WP_008515141.1">
    <property type="nucleotide sequence ID" value="NZ_ACJM01000003.1"/>
</dbReference>
<dbReference type="Pfam" id="PF26370">
    <property type="entry name" value="KDD_N"/>
    <property type="match status" value="1"/>
</dbReference>
<dbReference type="OrthoDB" id="48703at2"/>
<comment type="caution">
    <text evidence="2">The sequence shown here is derived from an EMBL/GenBank/DDBJ whole genome shotgun (WGS) entry which is preliminary data.</text>
</comment>
<organism evidence="2 3">
    <name type="scientific">Dethiobacter alkaliphilus AHT 1</name>
    <dbReference type="NCBI Taxonomy" id="555088"/>
    <lineage>
        <taxon>Bacteria</taxon>
        <taxon>Bacillati</taxon>
        <taxon>Bacillota</taxon>
        <taxon>Dethiobacteria</taxon>
        <taxon>Dethiobacterales</taxon>
        <taxon>Dethiobacteraceae</taxon>
        <taxon>Dethiobacter</taxon>
    </lineage>
</organism>
<evidence type="ECO:0000259" key="1">
    <source>
        <dbReference type="Pfam" id="PF26370"/>
    </source>
</evidence>
<keyword evidence="3" id="KW-1185">Reference proteome</keyword>
<dbReference type="SUPFAM" id="SSF51735">
    <property type="entry name" value="NAD(P)-binding Rossmann-fold domains"/>
    <property type="match status" value="1"/>
</dbReference>
<gene>
    <name evidence="2" type="ORF">DealDRAFT_0823</name>
</gene>
<name>C0GEB4_DETAL</name>
<dbReference type="eggNOG" id="COG1063">
    <property type="taxonomic scope" value="Bacteria"/>
</dbReference>
<proteinExistence type="predicted"/>
<protein>
    <submittedName>
        <fullName evidence="2">Alcohol dehydrogenase, zinc-binding</fullName>
    </submittedName>
</protein>
<evidence type="ECO:0000313" key="3">
    <source>
        <dbReference type="Proteomes" id="UP000006443"/>
    </source>
</evidence>
<evidence type="ECO:0000313" key="2">
    <source>
        <dbReference type="EMBL" id="EEG78408.1"/>
    </source>
</evidence>
<feature type="domain" description="L-erythro-3,5-diaminohexanoate dehydrogenase N-terminal" evidence="1">
    <location>
        <begin position="10"/>
        <end position="155"/>
    </location>
</feature>
<dbReference type="EMBL" id="ACJM01000003">
    <property type="protein sequence ID" value="EEG78408.1"/>
    <property type="molecule type" value="Genomic_DNA"/>
</dbReference>
<dbReference type="STRING" id="555088.DealDRAFT_0823"/>
<reference evidence="2 3" key="1">
    <citation type="submission" date="2009-02" db="EMBL/GenBank/DDBJ databases">
        <title>Sequencing of the draft genome and assembly of Dethiobacter alkaliphilus AHT 1.</title>
        <authorList>
            <consortium name="US DOE Joint Genome Institute (JGI-PGF)"/>
            <person name="Lucas S."/>
            <person name="Copeland A."/>
            <person name="Lapidus A."/>
            <person name="Glavina del Rio T."/>
            <person name="Dalin E."/>
            <person name="Tice H."/>
            <person name="Bruce D."/>
            <person name="Goodwin L."/>
            <person name="Pitluck S."/>
            <person name="Larimer F."/>
            <person name="Land M.L."/>
            <person name="Hauser L."/>
            <person name="Muyzer G."/>
        </authorList>
    </citation>
    <scope>NUCLEOTIDE SEQUENCE [LARGE SCALE GENOMIC DNA]</scope>
    <source>
        <strain evidence="2 3">AHT 1</strain>
    </source>
</reference>
<sequence length="343" mass="36290">MKKGCVFGTHRVVEPHGVLPQAAWRIDNSMEIYDNEILIDVSTLNLDSASFHQIKEEAKGDPEAIKETILKTIQTRGKQHNPVTGSGGMLIGQIAALGDKLDRDIKPGDKIATLVSLSLTPLKIDKITAVNLQTAQVDVEGQAILFESGVYAKLPNDMPEKVALAALDVAGAPAQVSHLVNTGDTVLVLGAGGKSGLLCLHEARKQAGPDGLVIAVARSEAACQRAHSTRLADVILSPDATNAMEVYNLVHEATNGKLADVAINCTNVPRTEMSTILPAKNGGKAYFFNMATSFTAAALGAEGVGKDVELIIGNGYTQGHAEHTLNILRENETLSAIFDSLSE</sequence>
<dbReference type="InterPro" id="IPR058932">
    <property type="entry name" value="KDD_N"/>
</dbReference>
<accession>C0GEB4</accession>